<sequence>MKNLVEVLLFASPKPLTQSRFLQVVEHKYSVDLKTVIDELNIEYKKTGKGLTIQKIGGGYQILSLPRYYVYIERLFDKSRKLMLSKQAL</sequence>
<dbReference type="GO" id="GO:0051301">
    <property type="term" value="P:cell division"/>
    <property type="evidence" value="ECO:0007669"/>
    <property type="project" value="UniProtKB-KW"/>
</dbReference>
<reference evidence="5" key="1">
    <citation type="submission" date="2018-05" db="EMBL/GenBank/DDBJ databases">
        <authorList>
            <person name="Lanie J.A."/>
            <person name="Ng W.-L."/>
            <person name="Kazmierczak K.M."/>
            <person name="Andrzejewski T.M."/>
            <person name="Davidsen T.M."/>
            <person name="Wayne K.J."/>
            <person name="Tettelin H."/>
            <person name="Glass J.I."/>
            <person name="Rusch D."/>
            <person name="Podicherti R."/>
            <person name="Tsui H.-C.T."/>
            <person name="Winkler M.E."/>
        </authorList>
    </citation>
    <scope>NUCLEOTIDE SEQUENCE</scope>
</reference>
<evidence type="ECO:0008006" key="6">
    <source>
        <dbReference type="Google" id="ProtNLM"/>
    </source>
</evidence>
<dbReference type="PANTHER" id="PTHR34298:SF2">
    <property type="entry name" value="SEGREGATION AND CONDENSATION PROTEIN B"/>
    <property type="match status" value="1"/>
</dbReference>
<evidence type="ECO:0000313" key="5">
    <source>
        <dbReference type="EMBL" id="SVD19153.1"/>
    </source>
</evidence>
<dbReference type="InterPro" id="IPR036390">
    <property type="entry name" value="WH_DNA-bd_sf"/>
</dbReference>
<protein>
    <recommendedName>
        <fullName evidence="6">Helix-turn-helix type 11 domain-containing protein</fullName>
    </recommendedName>
</protein>
<dbReference type="Pfam" id="PF04079">
    <property type="entry name" value="SMC_ScpB"/>
    <property type="match status" value="1"/>
</dbReference>
<keyword evidence="1" id="KW-0963">Cytoplasm</keyword>
<dbReference type="EMBL" id="UINC01135166">
    <property type="protein sequence ID" value="SVD19153.1"/>
    <property type="molecule type" value="Genomic_DNA"/>
</dbReference>
<evidence type="ECO:0000256" key="4">
    <source>
        <dbReference type="ARBA" id="ARBA00023306"/>
    </source>
</evidence>
<evidence type="ECO:0000256" key="1">
    <source>
        <dbReference type="ARBA" id="ARBA00022490"/>
    </source>
</evidence>
<evidence type="ECO:0000256" key="3">
    <source>
        <dbReference type="ARBA" id="ARBA00022829"/>
    </source>
</evidence>
<keyword evidence="3" id="KW-0159">Chromosome partition</keyword>
<dbReference type="PANTHER" id="PTHR34298">
    <property type="entry name" value="SEGREGATION AND CONDENSATION PROTEIN B"/>
    <property type="match status" value="1"/>
</dbReference>
<dbReference type="AlphaFoldDB" id="A0A382TAT3"/>
<name>A0A382TAT3_9ZZZZ</name>
<dbReference type="InterPro" id="IPR005234">
    <property type="entry name" value="ScpB_csome_segregation"/>
</dbReference>
<dbReference type="Gene3D" id="1.10.10.10">
    <property type="entry name" value="Winged helix-like DNA-binding domain superfamily/Winged helix DNA-binding domain"/>
    <property type="match status" value="1"/>
</dbReference>
<keyword evidence="4" id="KW-0131">Cell cycle</keyword>
<evidence type="ECO:0000256" key="2">
    <source>
        <dbReference type="ARBA" id="ARBA00022618"/>
    </source>
</evidence>
<dbReference type="InterPro" id="IPR036388">
    <property type="entry name" value="WH-like_DNA-bd_sf"/>
</dbReference>
<proteinExistence type="predicted"/>
<dbReference type="SUPFAM" id="SSF46785">
    <property type="entry name" value="Winged helix' DNA-binding domain"/>
    <property type="match status" value="1"/>
</dbReference>
<feature type="non-terminal residue" evidence="5">
    <location>
        <position position="89"/>
    </location>
</feature>
<gene>
    <name evidence="5" type="ORF">METZ01_LOCUS372007</name>
</gene>
<accession>A0A382TAT3</accession>
<organism evidence="5">
    <name type="scientific">marine metagenome</name>
    <dbReference type="NCBI Taxonomy" id="408172"/>
    <lineage>
        <taxon>unclassified sequences</taxon>
        <taxon>metagenomes</taxon>
        <taxon>ecological metagenomes</taxon>
    </lineage>
</organism>
<dbReference type="GO" id="GO:0051304">
    <property type="term" value="P:chromosome separation"/>
    <property type="evidence" value="ECO:0007669"/>
    <property type="project" value="InterPro"/>
</dbReference>
<keyword evidence="2" id="KW-0132">Cell division</keyword>